<feature type="region of interest" description="Disordered" evidence="1">
    <location>
        <begin position="143"/>
        <end position="198"/>
    </location>
</feature>
<dbReference type="EMBL" id="CAEZUP010000012">
    <property type="protein sequence ID" value="CAB4601892.1"/>
    <property type="molecule type" value="Genomic_DNA"/>
</dbReference>
<accession>A0A6J6GKQ2</accession>
<feature type="compositionally biased region" description="Basic and acidic residues" evidence="1">
    <location>
        <begin position="177"/>
        <end position="198"/>
    </location>
</feature>
<sequence length="198" mass="22862">MAWNRPLRWHHCSRGSFPSAVPSCGSCPSRAGMAIRHGQSPREEDERRASRRRRRWSSSAGGRTRPHRRSPRRLPRSRAIRGSARRAGAIGRLSPDRWQGEVSRRFRAPGRVPVHRASAGVDRVGRPKVIRRFEVHRVRRFPHRHRTARRGRRGAAPGTVRTGCRDGVVHPMPRRNVRPERYRRDRMCRPGDADREPG</sequence>
<feature type="compositionally biased region" description="Low complexity" evidence="1">
    <location>
        <begin position="80"/>
        <end position="92"/>
    </location>
</feature>
<protein>
    <submittedName>
        <fullName evidence="2">Unannotated protein</fullName>
    </submittedName>
</protein>
<reference evidence="2" key="1">
    <citation type="submission" date="2020-05" db="EMBL/GenBank/DDBJ databases">
        <authorList>
            <person name="Chiriac C."/>
            <person name="Salcher M."/>
            <person name="Ghai R."/>
            <person name="Kavagutti S V."/>
        </authorList>
    </citation>
    <scope>NUCLEOTIDE SEQUENCE</scope>
</reference>
<evidence type="ECO:0000313" key="2">
    <source>
        <dbReference type="EMBL" id="CAB4601892.1"/>
    </source>
</evidence>
<dbReference type="AlphaFoldDB" id="A0A6J6GKQ2"/>
<feature type="region of interest" description="Disordered" evidence="1">
    <location>
        <begin position="19"/>
        <end position="96"/>
    </location>
</feature>
<feature type="compositionally biased region" description="Basic residues" evidence="1">
    <location>
        <begin position="64"/>
        <end position="79"/>
    </location>
</feature>
<name>A0A6J6GKQ2_9ZZZZ</name>
<feature type="compositionally biased region" description="Basic residues" evidence="1">
    <location>
        <begin position="143"/>
        <end position="153"/>
    </location>
</feature>
<evidence type="ECO:0000256" key="1">
    <source>
        <dbReference type="SAM" id="MobiDB-lite"/>
    </source>
</evidence>
<organism evidence="2">
    <name type="scientific">freshwater metagenome</name>
    <dbReference type="NCBI Taxonomy" id="449393"/>
    <lineage>
        <taxon>unclassified sequences</taxon>
        <taxon>metagenomes</taxon>
        <taxon>ecological metagenomes</taxon>
    </lineage>
</organism>
<gene>
    <name evidence="2" type="ORF">UFOPK1835_00472</name>
</gene>
<proteinExistence type="predicted"/>